<reference evidence="8 9" key="1">
    <citation type="journal article" date="2018" name="Sci. Rep.">
        <title>Raphidocelis subcapitata (=Pseudokirchneriella subcapitata) provides an insight into genome evolution and environmental adaptations in the Sphaeropleales.</title>
        <authorList>
            <person name="Suzuki S."/>
            <person name="Yamaguchi H."/>
            <person name="Nakajima N."/>
            <person name="Kawachi M."/>
        </authorList>
    </citation>
    <scope>NUCLEOTIDE SEQUENCE [LARGE SCALE GENOMIC DNA]</scope>
    <source>
        <strain evidence="8 9">NIES-35</strain>
    </source>
</reference>
<dbReference type="AlphaFoldDB" id="A0A2V0P3X4"/>
<organism evidence="8 9">
    <name type="scientific">Raphidocelis subcapitata</name>
    <dbReference type="NCBI Taxonomy" id="307507"/>
    <lineage>
        <taxon>Eukaryota</taxon>
        <taxon>Viridiplantae</taxon>
        <taxon>Chlorophyta</taxon>
        <taxon>core chlorophytes</taxon>
        <taxon>Chlorophyceae</taxon>
        <taxon>CS clade</taxon>
        <taxon>Sphaeropleales</taxon>
        <taxon>Selenastraceae</taxon>
        <taxon>Raphidocelis</taxon>
    </lineage>
</organism>
<protein>
    <recommendedName>
        <fullName evidence="7">TLC domain-containing protein</fullName>
    </recommendedName>
</protein>
<dbReference type="InterPro" id="IPR006634">
    <property type="entry name" value="TLC-dom"/>
</dbReference>
<dbReference type="Proteomes" id="UP000247498">
    <property type="component" value="Unassembled WGS sequence"/>
</dbReference>
<dbReference type="EMBL" id="BDRX01000053">
    <property type="protein sequence ID" value="GBF94564.1"/>
    <property type="molecule type" value="Genomic_DNA"/>
</dbReference>
<dbReference type="Pfam" id="PF03798">
    <property type="entry name" value="TRAM_LAG1_CLN8"/>
    <property type="match status" value="1"/>
</dbReference>
<evidence type="ECO:0000313" key="9">
    <source>
        <dbReference type="Proteomes" id="UP000247498"/>
    </source>
</evidence>
<feature type="domain" description="TLC" evidence="7">
    <location>
        <begin position="48"/>
        <end position="188"/>
    </location>
</feature>
<feature type="transmembrane region" description="Helical" evidence="6">
    <location>
        <begin position="21"/>
        <end position="41"/>
    </location>
</feature>
<name>A0A2V0P3X4_9CHLO</name>
<evidence type="ECO:0000259" key="7">
    <source>
        <dbReference type="Pfam" id="PF03798"/>
    </source>
</evidence>
<evidence type="ECO:0000256" key="1">
    <source>
        <dbReference type="ARBA" id="ARBA00004141"/>
    </source>
</evidence>
<keyword evidence="9" id="KW-1185">Reference proteome</keyword>
<evidence type="ECO:0000313" key="8">
    <source>
        <dbReference type="EMBL" id="GBF94564.1"/>
    </source>
</evidence>
<feature type="region of interest" description="Disordered" evidence="5">
    <location>
        <begin position="191"/>
        <end position="225"/>
    </location>
</feature>
<evidence type="ECO:0000256" key="4">
    <source>
        <dbReference type="ARBA" id="ARBA00023136"/>
    </source>
</evidence>
<feature type="compositionally biased region" description="Gly residues" evidence="5">
    <location>
        <begin position="195"/>
        <end position="215"/>
    </location>
</feature>
<dbReference type="STRING" id="307507.A0A2V0P3X4"/>
<accession>A0A2V0P3X4</accession>
<keyword evidence="2 6" id="KW-0812">Transmembrane</keyword>
<feature type="transmembrane region" description="Helical" evidence="6">
    <location>
        <begin position="47"/>
        <end position="66"/>
    </location>
</feature>
<comment type="subcellular location">
    <subcellularLocation>
        <location evidence="1">Membrane</location>
        <topology evidence="1">Multi-pass membrane protein</topology>
    </subcellularLocation>
</comment>
<evidence type="ECO:0000256" key="5">
    <source>
        <dbReference type="SAM" id="MobiDB-lite"/>
    </source>
</evidence>
<proteinExistence type="predicted"/>
<dbReference type="InParanoid" id="A0A2V0P3X4"/>
<dbReference type="OrthoDB" id="39339at2759"/>
<sequence length="225" mass="25068">MWRPLLRHVQPQGWDPVMLHDVFNLVALGALNALNAHFILGGGGFELFWTSCMVYFLIDTAFVGIYPQSVKSPVVILSHHLVTAVYMLIPYHYPKYQWCMAACMTVEVNTWLLIARRVIGGPLIEAAFYVTWILLRNVYYPYLIWAFYGEWRAESRLCGSPWNPILATPCMQAFLSGLNLHWSVQLFKKRPRRGPGAGQGGGGTGGGGGGRGAGGEPVAKYNKHL</sequence>
<keyword evidence="3 6" id="KW-1133">Transmembrane helix</keyword>
<dbReference type="GO" id="GO:0016020">
    <property type="term" value="C:membrane"/>
    <property type="evidence" value="ECO:0007669"/>
    <property type="project" value="UniProtKB-SubCell"/>
</dbReference>
<gene>
    <name evidence="8" type="ORF">Rsub_06679</name>
</gene>
<feature type="transmembrane region" description="Helical" evidence="6">
    <location>
        <begin position="73"/>
        <end position="89"/>
    </location>
</feature>
<evidence type="ECO:0000256" key="6">
    <source>
        <dbReference type="SAM" id="Phobius"/>
    </source>
</evidence>
<keyword evidence="4 6" id="KW-0472">Membrane</keyword>
<evidence type="ECO:0000256" key="2">
    <source>
        <dbReference type="ARBA" id="ARBA00022692"/>
    </source>
</evidence>
<evidence type="ECO:0000256" key="3">
    <source>
        <dbReference type="ARBA" id="ARBA00022989"/>
    </source>
</evidence>
<comment type="caution">
    <text evidence="8">The sequence shown here is derived from an EMBL/GenBank/DDBJ whole genome shotgun (WGS) entry which is preliminary data.</text>
</comment>